<gene>
    <name evidence="2" type="ORF">D8674_038727</name>
</gene>
<keyword evidence="3" id="KW-1185">Reference proteome</keyword>
<organism evidence="2 3">
    <name type="scientific">Pyrus ussuriensis x Pyrus communis</name>
    <dbReference type="NCBI Taxonomy" id="2448454"/>
    <lineage>
        <taxon>Eukaryota</taxon>
        <taxon>Viridiplantae</taxon>
        <taxon>Streptophyta</taxon>
        <taxon>Embryophyta</taxon>
        <taxon>Tracheophyta</taxon>
        <taxon>Spermatophyta</taxon>
        <taxon>Magnoliopsida</taxon>
        <taxon>eudicotyledons</taxon>
        <taxon>Gunneridae</taxon>
        <taxon>Pentapetalae</taxon>
        <taxon>rosids</taxon>
        <taxon>fabids</taxon>
        <taxon>Rosales</taxon>
        <taxon>Rosaceae</taxon>
        <taxon>Amygdaloideae</taxon>
        <taxon>Maleae</taxon>
        <taxon>Pyrus</taxon>
    </lineage>
</organism>
<dbReference type="AlphaFoldDB" id="A0A5N5HY96"/>
<protein>
    <submittedName>
        <fullName evidence="2">Uncharacterized protein</fullName>
    </submittedName>
</protein>
<dbReference type="Proteomes" id="UP000327157">
    <property type="component" value="Unassembled WGS sequence"/>
</dbReference>
<comment type="caution">
    <text evidence="2">The sequence shown here is derived from an EMBL/GenBank/DDBJ whole genome shotgun (WGS) entry which is preliminary data.</text>
</comment>
<accession>A0A5N5HY96</accession>
<reference evidence="2 3" key="1">
    <citation type="submission" date="2019-09" db="EMBL/GenBank/DDBJ databases">
        <authorList>
            <person name="Ou C."/>
        </authorList>
    </citation>
    <scope>NUCLEOTIDE SEQUENCE [LARGE SCALE GENOMIC DNA]</scope>
    <source>
        <strain evidence="2">S2</strain>
        <tissue evidence="2">Leaf</tissue>
    </source>
</reference>
<evidence type="ECO:0000256" key="1">
    <source>
        <dbReference type="SAM" id="MobiDB-lite"/>
    </source>
</evidence>
<reference evidence="2 3" key="2">
    <citation type="submission" date="2019-11" db="EMBL/GenBank/DDBJ databases">
        <title>A de novo genome assembly of a pear dwarfing rootstock.</title>
        <authorList>
            <person name="Wang F."/>
            <person name="Wang J."/>
            <person name="Li S."/>
            <person name="Zhang Y."/>
            <person name="Fang M."/>
            <person name="Ma L."/>
            <person name="Zhao Y."/>
            <person name="Jiang S."/>
        </authorList>
    </citation>
    <scope>NUCLEOTIDE SEQUENCE [LARGE SCALE GENOMIC DNA]</scope>
    <source>
        <strain evidence="2">S2</strain>
        <tissue evidence="2">Leaf</tissue>
    </source>
</reference>
<evidence type="ECO:0000313" key="2">
    <source>
        <dbReference type="EMBL" id="KAB2631823.1"/>
    </source>
</evidence>
<name>A0A5N5HY96_9ROSA</name>
<feature type="compositionally biased region" description="Basic and acidic residues" evidence="1">
    <location>
        <begin position="30"/>
        <end position="43"/>
    </location>
</feature>
<sequence>MVSLVPSIHQGLGDLGVVRTFSEGRRRKGSSGEKEREVTEKRQRERKRGRESRERKRVYECVWSYNTTQHKTTRKVTN</sequence>
<feature type="region of interest" description="Disordered" evidence="1">
    <location>
        <begin position="1"/>
        <end position="55"/>
    </location>
</feature>
<evidence type="ECO:0000313" key="3">
    <source>
        <dbReference type="Proteomes" id="UP000327157"/>
    </source>
</evidence>
<proteinExistence type="predicted"/>
<dbReference type="EMBL" id="SMOL01000142">
    <property type="protein sequence ID" value="KAB2631823.1"/>
    <property type="molecule type" value="Genomic_DNA"/>
</dbReference>